<name>A0A9D5K9P9_UNCW3</name>
<sequence>MPIREFRCRKCGNVFEFLVLKDSDKKGLRCPSCKAKDLEVMLSVFGVAGAGKKSDSSSGGGCGTCSSGNCSICGL</sequence>
<dbReference type="NCBIfam" id="TIGR02605">
    <property type="entry name" value="CxxC_CxxC_SSSS"/>
    <property type="match status" value="1"/>
</dbReference>
<protein>
    <submittedName>
        <fullName evidence="2">Zinc ribbon domain-containing protein</fullName>
    </submittedName>
</protein>
<dbReference type="AlphaFoldDB" id="A0A9D5K9P9"/>
<proteinExistence type="predicted"/>
<organism evidence="2 3">
    <name type="scientific">candidate division WOR-3 bacterium</name>
    <dbReference type="NCBI Taxonomy" id="2052148"/>
    <lineage>
        <taxon>Bacteria</taxon>
        <taxon>Bacteria division WOR-3</taxon>
    </lineage>
</organism>
<evidence type="ECO:0000313" key="3">
    <source>
        <dbReference type="Proteomes" id="UP000630660"/>
    </source>
</evidence>
<dbReference type="Pfam" id="PF09723">
    <property type="entry name" value="Zn_ribbon_8"/>
    <property type="match status" value="1"/>
</dbReference>
<dbReference type="SMART" id="SM00834">
    <property type="entry name" value="CxxC_CXXC_SSSS"/>
    <property type="match status" value="1"/>
</dbReference>
<accession>A0A9D5K9P9</accession>
<reference evidence="2" key="1">
    <citation type="submission" date="2019-11" db="EMBL/GenBank/DDBJ databases">
        <title>Microbial mats filling the niche in hypersaline microbial mats.</title>
        <authorList>
            <person name="Wong H.L."/>
            <person name="Macleod F.I."/>
            <person name="White R.A. III"/>
            <person name="Burns B.P."/>
        </authorList>
    </citation>
    <scope>NUCLEOTIDE SEQUENCE</scope>
    <source>
        <strain evidence="2">Bin_327</strain>
    </source>
</reference>
<gene>
    <name evidence="2" type="ORF">GF359_07175</name>
</gene>
<evidence type="ECO:0000313" key="2">
    <source>
        <dbReference type="EMBL" id="MBD3364981.1"/>
    </source>
</evidence>
<comment type="caution">
    <text evidence="2">The sequence shown here is derived from an EMBL/GenBank/DDBJ whole genome shotgun (WGS) entry which is preliminary data.</text>
</comment>
<dbReference type="EMBL" id="WJKJ01000239">
    <property type="protein sequence ID" value="MBD3364981.1"/>
    <property type="molecule type" value="Genomic_DNA"/>
</dbReference>
<dbReference type="Proteomes" id="UP000630660">
    <property type="component" value="Unassembled WGS sequence"/>
</dbReference>
<evidence type="ECO:0000259" key="1">
    <source>
        <dbReference type="SMART" id="SM00834"/>
    </source>
</evidence>
<feature type="domain" description="Putative regulatory protein FmdB zinc ribbon" evidence="1">
    <location>
        <begin position="1"/>
        <end position="43"/>
    </location>
</feature>
<dbReference type="InterPro" id="IPR013429">
    <property type="entry name" value="Regulatory_FmdB_Zinc_ribbon"/>
</dbReference>